<feature type="compositionally biased region" description="Low complexity" evidence="1">
    <location>
        <begin position="96"/>
        <end position="112"/>
    </location>
</feature>
<organism evidence="3 4">
    <name type="scientific">Corynebacterium frankenforstense DSM 45800</name>
    <dbReference type="NCBI Taxonomy" id="1437875"/>
    <lineage>
        <taxon>Bacteria</taxon>
        <taxon>Bacillati</taxon>
        <taxon>Actinomycetota</taxon>
        <taxon>Actinomycetes</taxon>
        <taxon>Mycobacteriales</taxon>
        <taxon>Corynebacteriaceae</taxon>
        <taxon>Corynebacterium</taxon>
    </lineage>
</organism>
<keyword evidence="4" id="KW-1185">Reference proteome</keyword>
<protein>
    <recommendedName>
        <fullName evidence="2">LytR/CpsA/Psr regulator C-terminal domain-containing protein</fullName>
    </recommendedName>
</protein>
<dbReference type="Gene3D" id="3.30.70.2390">
    <property type="match status" value="1"/>
</dbReference>
<name>A0A1L7CUL9_9CORY</name>
<evidence type="ECO:0000313" key="3">
    <source>
        <dbReference type="EMBL" id="APT89576.1"/>
    </source>
</evidence>
<accession>A0A1L7CUL9</accession>
<feature type="region of interest" description="Disordered" evidence="1">
    <location>
        <begin position="28"/>
        <end position="112"/>
    </location>
</feature>
<feature type="compositionally biased region" description="Basic and acidic residues" evidence="1">
    <location>
        <begin position="68"/>
        <end position="95"/>
    </location>
</feature>
<reference evidence="3 4" key="1">
    <citation type="submission" date="2014-08" db="EMBL/GenBank/DDBJ databases">
        <title>Complete genome sequence of Corynebacterium frankenforstense ST18(T) (=DSM 45800(T)), isolated from raw cow milk.</title>
        <authorList>
            <person name="Ruckert C."/>
            <person name="Albersmeier A."/>
            <person name="Winkler A."/>
            <person name="Lipski A."/>
            <person name="Kalinowski J."/>
        </authorList>
    </citation>
    <scope>NUCLEOTIDE SEQUENCE [LARGE SCALE GENOMIC DNA]</scope>
    <source>
        <strain evidence="3 4">ST18</strain>
    </source>
</reference>
<feature type="compositionally biased region" description="Low complexity" evidence="1">
    <location>
        <begin position="52"/>
        <end position="64"/>
    </location>
</feature>
<dbReference type="KEGG" id="cfk:CFRA_10450"/>
<dbReference type="Pfam" id="PF13399">
    <property type="entry name" value="LytR_C"/>
    <property type="match status" value="1"/>
</dbReference>
<evidence type="ECO:0000259" key="2">
    <source>
        <dbReference type="Pfam" id="PF13399"/>
    </source>
</evidence>
<evidence type="ECO:0000313" key="4">
    <source>
        <dbReference type="Proteomes" id="UP000185434"/>
    </source>
</evidence>
<dbReference type="InterPro" id="IPR027381">
    <property type="entry name" value="LytR/CpsA/Psr_C"/>
</dbReference>
<dbReference type="EMBL" id="CP009247">
    <property type="protein sequence ID" value="APT89576.1"/>
    <property type="molecule type" value="Genomic_DNA"/>
</dbReference>
<dbReference type="AlphaFoldDB" id="A0A1L7CUL9"/>
<proteinExistence type="predicted"/>
<evidence type="ECO:0000256" key="1">
    <source>
        <dbReference type="SAM" id="MobiDB-lite"/>
    </source>
</evidence>
<gene>
    <name evidence="3" type="ORF">CFRA_10450</name>
</gene>
<dbReference type="STRING" id="1437875.CFRA_10450"/>
<feature type="domain" description="LytR/CpsA/Psr regulator C-terminal" evidence="2">
    <location>
        <begin position="115"/>
        <end position="208"/>
    </location>
</feature>
<dbReference type="Proteomes" id="UP000185434">
    <property type="component" value="Chromosome"/>
</dbReference>
<sequence length="211" mass="20957">MRGLAMVLIAVAVLLGLWGVYALTSGGDDEASDSAAMSGSAEPGAGQGQAGQKGQAGQNGANGQNGRGGEDAAGERAGQDAGDKQHKDGEADGRTAEGQAGANGAAGHGDAAPAKVNVLNNSTVPDLAARLSDELKGQGTEVGSVGNLPGEVLQVPENTVFFQPGNADAEKRARELADRVGGVAREYDQALPDDTAGANDLTLVLANDVAL</sequence>